<dbReference type="InterPro" id="IPR012944">
    <property type="entry name" value="SusD_RagB_dom"/>
</dbReference>
<organism evidence="8 9">
    <name type="scientific">Neptunitalea lumnitzerae</name>
    <dbReference type="NCBI Taxonomy" id="2965509"/>
    <lineage>
        <taxon>Bacteria</taxon>
        <taxon>Pseudomonadati</taxon>
        <taxon>Bacteroidota</taxon>
        <taxon>Flavobacteriia</taxon>
        <taxon>Flavobacteriales</taxon>
        <taxon>Flavobacteriaceae</taxon>
        <taxon>Neptunitalea</taxon>
    </lineage>
</organism>
<evidence type="ECO:0000256" key="2">
    <source>
        <dbReference type="ARBA" id="ARBA00006275"/>
    </source>
</evidence>
<evidence type="ECO:0008006" key="10">
    <source>
        <dbReference type="Google" id="ProtNLM"/>
    </source>
</evidence>
<keyword evidence="9" id="KW-1185">Reference proteome</keyword>
<dbReference type="Pfam" id="PF07980">
    <property type="entry name" value="SusD_RagB"/>
    <property type="match status" value="1"/>
</dbReference>
<proteinExistence type="inferred from homology"/>
<evidence type="ECO:0000256" key="4">
    <source>
        <dbReference type="ARBA" id="ARBA00023136"/>
    </source>
</evidence>
<reference evidence="8" key="1">
    <citation type="submission" date="2022-07" db="EMBL/GenBank/DDBJ databases">
        <title>Taxonomy of Novel Oxalotrophic and Methylotrophic Bacteria.</title>
        <authorList>
            <person name="Sahin N."/>
            <person name="Tani A."/>
        </authorList>
    </citation>
    <scope>NUCLEOTIDE SEQUENCE</scope>
    <source>
        <strain evidence="8">Y10</strain>
    </source>
</reference>
<gene>
    <name evidence="8" type="ORF">Y10_06810</name>
</gene>
<comment type="similarity">
    <text evidence="2">Belongs to the SusD family.</text>
</comment>
<dbReference type="Proteomes" id="UP001143543">
    <property type="component" value="Unassembled WGS sequence"/>
</dbReference>
<dbReference type="Pfam" id="PF14322">
    <property type="entry name" value="SusD-like_3"/>
    <property type="match status" value="1"/>
</dbReference>
<comment type="subcellular location">
    <subcellularLocation>
        <location evidence="1">Cell outer membrane</location>
    </subcellularLocation>
</comment>
<evidence type="ECO:0000256" key="5">
    <source>
        <dbReference type="ARBA" id="ARBA00023237"/>
    </source>
</evidence>
<dbReference type="EMBL" id="BRVO01000001">
    <property type="protein sequence ID" value="GLB48313.1"/>
    <property type="molecule type" value="Genomic_DNA"/>
</dbReference>
<dbReference type="CDD" id="cd08977">
    <property type="entry name" value="SusD"/>
    <property type="match status" value="1"/>
</dbReference>
<evidence type="ECO:0000256" key="1">
    <source>
        <dbReference type="ARBA" id="ARBA00004442"/>
    </source>
</evidence>
<evidence type="ECO:0000313" key="8">
    <source>
        <dbReference type="EMBL" id="GLB48313.1"/>
    </source>
</evidence>
<evidence type="ECO:0000256" key="3">
    <source>
        <dbReference type="ARBA" id="ARBA00022729"/>
    </source>
</evidence>
<feature type="domain" description="RagB/SusD" evidence="6">
    <location>
        <begin position="275"/>
        <end position="543"/>
    </location>
</feature>
<dbReference type="InterPro" id="IPR011990">
    <property type="entry name" value="TPR-like_helical_dom_sf"/>
</dbReference>
<dbReference type="RefSeq" id="WP_281763962.1">
    <property type="nucleotide sequence ID" value="NZ_BRVO01000001.1"/>
</dbReference>
<keyword evidence="5" id="KW-0998">Cell outer membrane</keyword>
<evidence type="ECO:0000259" key="6">
    <source>
        <dbReference type="Pfam" id="PF07980"/>
    </source>
</evidence>
<comment type="caution">
    <text evidence="8">The sequence shown here is derived from an EMBL/GenBank/DDBJ whole genome shotgun (WGS) entry which is preliminary data.</text>
</comment>
<dbReference type="PROSITE" id="PS51257">
    <property type="entry name" value="PROKAR_LIPOPROTEIN"/>
    <property type="match status" value="1"/>
</dbReference>
<accession>A0ABQ5MFY6</accession>
<dbReference type="InterPro" id="IPR033985">
    <property type="entry name" value="SusD-like_N"/>
</dbReference>
<evidence type="ECO:0000313" key="9">
    <source>
        <dbReference type="Proteomes" id="UP001143543"/>
    </source>
</evidence>
<dbReference type="Gene3D" id="1.25.40.390">
    <property type="match status" value="1"/>
</dbReference>
<name>A0ABQ5MFY6_9FLAO</name>
<dbReference type="SUPFAM" id="SSF48452">
    <property type="entry name" value="TPR-like"/>
    <property type="match status" value="1"/>
</dbReference>
<keyword evidence="3" id="KW-0732">Signal</keyword>
<sequence>MKKLNTYIGKSLVVLMALLMGSCTELENENYSAIISADFQPTEDDVAALLGAAYVNWRETFLLWNGVWRAQEATADEIIIPGRPNGWVDGGIYKRMHQHTWLNQDDIAYQSWYRTYEGISNCNRLIFQIEDGAIPVTDEQRVAMLAELKVLRASFYYILLDVYGNVAYSIDYDVPDGFVPEQLTRDETYNFIVSEITENIDDLDETNGQAYYGRFNKWAAYTLLAKVYLNAEVYTGTSHWDDCIAACDMVINSGEFSLEAVQKNVFITENENSSEIIFGLAIDNEYTKQWNQFDIHMQTLQPNNQLTYDLAATPWGGMCATPQFIDTFDPDDLRLTENFIYGQQYSSSGDPIDCSLGAYAGQPLAYINEVPSIDTSEEIHGYRFGKFEIAMGTNNILSNDFPLFRYADILMMKAESLLRTGDADGAAALVTEVRQRAFATTDPTKATVTGAELMQGSVYDYGLRDNTQQTYEGGADIQYGRFLDELAWEFNQEGRRRQDMIRFGAFTTKSWFSHSASDATKQLLPIPQQAILTNGNLTQNPGY</sequence>
<feature type="domain" description="SusD-like N-terminal" evidence="7">
    <location>
        <begin position="97"/>
        <end position="229"/>
    </location>
</feature>
<keyword evidence="4" id="KW-0472">Membrane</keyword>
<protein>
    <recommendedName>
        <fullName evidence="10">Starch-binding associating with outer membrane</fullName>
    </recommendedName>
</protein>
<evidence type="ECO:0000259" key="7">
    <source>
        <dbReference type="Pfam" id="PF14322"/>
    </source>
</evidence>